<name>A0A016WLW6_9BILA</name>
<dbReference type="AlphaFoldDB" id="A0A016WLW6"/>
<reference evidence="4" key="1">
    <citation type="journal article" date="2015" name="Nat. Genet.">
        <title>The genome and transcriptome of the zoonotic hookworm Ancylostoma ceylanicum identify infection-specific gene families.</title>
        <authorList>
            <person name="Schwarz E.M."/>
            <person name="Hu Y."/>
            <person name="Antoshechkin I."/>
            <person name="Miller M.M."/>
            <person name="Sternberg P.W."/>
            <person name="Aroian R.V."/>
        </authorList>
    </citation>
    <scope>NUCLEOTIDE SEQUENCE</scope>
    <source>
        <strain evidence="4">HY135</strain>
    </source>
</reference>
<dbReference type="PANTHER" id="PTHR11733:SF167">
    <property type="entry name" value="FI17812P1-RELATED"/>
    <property type="match status" value="1"/>
</dbReference>
<gene>
    <name evidence="3" type="primary">Acey_s0607.g588</name>
    <name evidence="3" type="ORF">Y032_0607g588</name>
</gene>
<evidence type="ECO:0000313" key="3">
    <source>
        <dbReference type="EMBL" id="EYC40556.1"/>
    </source>
</evidence>
<keyword evidence="4" id="KW-1185">Reference proteome</keyword>
<dbReference type="Gene3D" id="3.40.390.10">
    <property type="entry name" value="Collagenase (Catalytic Domain)"/>
    <property type="match status" value="1"/>
</dbReference>
<feature type="domain" description="Peptidase M13 C-terminal" evidence="2">
    <location>
        <begin position="10"/>
        <end position="74"/>
    </location>
</feature>
<dbReference type="InterPro" id="IPR024079">
    <property type="entry name" value="MetalloPept_cat_dom_sf"/>
</dbReference>
<accession>A0A016WLW6</accession>
<evidence type="ECO:0000313" key="4">
    <source>
        <dbReference type="Proteomes" id="UP000024635"/>
    </source>
</evidence>
<evidence type="ECO:0000256" key="1">
    <source>
        <dbReference type="ARBA" id="ARBA00007357"/>
    </source>
</evidence>
<dbReference type="Pfam" id="PF01431">
    <property type="entry name" value="Peptidase_M13"/>
    <property type="match status" value="1"/>
</dbReference>
<protein>
    <recommendedName>
        <fullName evidence="2">Peptidase M13 C-terminal domain-containing protein</fullName>
    </recommendedName>
</protein>
<comment type="caution">
    <text evidence="3">The sequence shown here is derived from an EMBL/GenBank/DDBJ whole genome shotgun (WGS) entry which is preliminary data.</text>
</comment>
<dbReference type="SUPFAM" id="SSF55486">
    <property type="entry name" value="Metalloproteases ('zincins'), catalytic domain"/>
    <property type="match status" value="1"/>
</dbReference>
<comment type="similarity">
    <text evidence="1">Belongs to the peptidase M13 family.</text>
</comment>
<dbReference type="PROSITE" id="PS51885">
    <property type="entry name" value="NEPRILYSIN"/>
    <property type="match status" value="1"/>
</dbReference>
<dbReference type="GO" id="GO:0005886">
    <property type="term" value="C:plasma membrane"/>
    <property type="evidence" value="ECO:0007669"/>
    <property type="project" value="TreeGrafter"/>
</dbReference>
<dbReference type="InterPro" id="IPR000718">
    <property type="entry name" value="Peptidase_M13"/>
</dbReference>
<organism evidence="3 4">
    <name type="scientific">Ancylostoma ceylanicum</name>
    <dbReference type="NCBI Taxonomy" id="53326"/>
    <lineage>
        <taxon>Eukaryota</taxon>
        <taxon>Metazoa</taxon>
        <taxon>Ecdysozoa</taxon>
        <taxon>Nematoda</taxon>
        <taxon>Chromadorea</taxon>
        <taxon>Rhabditida</taxon>
        <taxon>Rhabditina</taxon>
        <taxon>Rhabditomorpha</taxon>
        <taxon>Strongyloidea</taxon>
        <taxon>Ancylostomatidae</taxon>
        <taxon>Ancylostomatinae</taxon>
        <taxon>Ancylostoma</taxon>
    </lineage>
</organism>
<evidence type="ECO:0000259" key="2">
    <source>
        <dbReference type="Pfam" id="PF01431"/>
    </source>
</evidence>
<dbReference type="GO" id="GO:0004222">
    <property type="term" value="F:metalloendopeptidase activity"/>
    <property type="evidence" value="ECO:0007669"/>
    <property type="project" value="InterPro"/>
</dbReference>
<dbReference type="Proteomes" id="UP000024635">
    <property type="component" value="Unassembled WGS sequence"/>
</dbReference>
<sequence>MIKDAVAVLTQLIRRTEARLYCSKDSLEALKSSLDLNHSIGSLRVNNVLANMPEFAEAFHCAPGTRMNPDKRCTLY</sequence>
<dbReference type="OrthoDB" id="5873741at2759"/>
<dbReference type="PANTHER" id="PTHR11733">
    <property type="entry name" value="ZINC METALLOPROTEASE FAMILY M13 NEPRILYSIN-RELATED"/>
    <property type="match status" value="1"/>
</dbReference>
<dbReference type="InterPro" id="IPR018497">
    <property type="entry name" value="Peptidase_M13_C"/>
</dbReference>
<dbReference type="STRING" id="53326.A0A016WLW6"/>
<dbReference type="GO" id="GO:0016485">
    <property type="term" value="P:protein processing"/>
    <property type="evidence" value="ECO:0007669"/>
    <property type="project" value="TreeGrafter"/>
</dbReference>
<proteinExistence type="inferred from homology"/>
<dbReference type="EMBL" id="JARK01000207">
    <property type="protein sequence ID" value="EYC40556.1"/>
    <property type="molecule type" value="Genomic_DNA"/>
</dbReference>